<dbReference type="AlphaFoldDB" id="A0AAJ6M3H5"/>
<proteinExistence type="predicted"/>
<dbReference type="EMBL" id="CP134081">
    <property type="protein sequence ID" value="WNC11957.1"/>
    <property type="molecule type" value="Genomic_DNA"/>
</dbReference>
<name>A0AAJ6M3H5_9PSED</name>
<dbReference type="Pfam" id="PF13155">
    <property type="entry name" value="Toprim_2"/>
    <property type="match status" value="1"/>
</dbReference>
<reference evidence="1" key="1">
    <citation type="submission" date="2023-09" db="EMBL/GenBank/DDBJ databases">
        <title>First report of Pseudomonas coleopterorum DJ13 causing leaf spot on Rhododendron pulchrum Sweet in China.</title>
        <authorList>
            <person name="Zhang Y."/>
        </authorList>
    </citation>
    <scope>NUCLEOTIDE SEQUENCE</scope>
    <source>
        <strain evidence="1">DJ13</strain>
    </source>
</reference>
<dbReference type="RefSeq" id="WP_310793116.1">
    <property type="nucleotide sequence ID" value="NZ_CP134081.1"/>
</dbReference>
<dbReference type="InterPro" id="IPR034154">
    <property type="entry name" value="TOPRIM_DnaG/twinkle"/>
</dbReference>
<gene>
    <name evidence="1" type="ORF">RI108_09550</name>
</gene>
<dbReference type="Gene3D" id="3.40.1360.10">
    <property type="match status" value="1"/>
</dbReference>
<evidence type="ECO:0000313" key="2">
    <source>
        <dbReference type="Proteomes" id="UP001258207"/>
    </source>
</evidence>
<sequence>MEHRLRANVIERLERDYQLKHMAGTQYMRKGICPAPHCGQKTLYTFYDSPWMLICGRPEKCGHRVHVKEIYDDLFNDWSKTAPATPENPQATARAYLEFARGFKYELIAGWFTQEHYWDHRLNAGSATVRFALEKGGYWERLIDQPERFGKMKARFRPTGDGLPGYKGVWWCPPSVDLLDVNELWITEGIFDAIALLHNAVPAVSMMSSAPCPTESLKALIKLHHDADRRLPHLVWALDNEPVAKANMRRWAKEARELGFTCSAALIPQQPNGRKLDWNDLHQRWQSIEDEAKRADRIEQDLDEARYLGDLLLADSAEEKGFLIYQRDERKAFHFSFQKRLYWFQLDLEQYDRAVSDLDTSERHDDQLLTDDQRRHKALRQAGAVSRISNCNFQALYYMRNDLTDEAWYYFRIERPQGPAIKSTFTAKQLTSAPEFTNRLLNVSNGAMFEGSAQQLKRILGPQLDCLKTVNTIEWIGYSREHGAYVFNDLAFAGGKLHKRNKEDFFDLGKLSIKSQSQSPVLQINPDMNGYNEGWFEVYWRCFGVQGLVVLAWWLGALHAEQIRQIHKSLMFLELVGEAGSGKTTLVELLWKLVGRTDYEGFDPSKATQASRARNFSQVGNLPVVLIESEREQREGQPVKHFDWDELKTAYNGRSVRSTGAKNNGNDTHEPPFRAALLIAQNNPVNASEPILQRLCHVHLTREHHTPETKQFAEQLERMPMDRISGFLVKALTQEANTMRIMEDNTSSYEQELLALPDIRTVRIAKNHAQLRSLVDALADIVPLGEQRKALAHTEIKRMAVERQQAINADHPTVREFWDLYDFLNGMDEKGALNHARRDGLIAVNLNEFVETAANKRQQVPVLSDLKRLLKTSKSPKFLESNKPVNSARALDAFDKPKTIRCWVFQGV</sequence>
<evidence type="ECO:0000313" key="1">
    <source>
        <dbReference type="EMBL" id="WNC11957.1"/>
    </source>
</evidence>
<dbReference type="CDD" id="cd01029">
    <property type="entry name" value="TOPRIM_primases"/>
    <property type="match status" value="1"/>
</dbReference>
<organism evidence="1 2">
    <name type="scientific">Pseudomonas coleopterorum</name>
    <dbReference type="NCBI Taxonomy" id="1605838"/>
    <lineage>
        <taxon>Bacteria</taxon>
        <taxon>Pseudomonadati</taxon>
        <taxon>Pseudomonadota</taxon>
        <taxon>Gammaproteobacteria</taxon>
        <taxon>Pseudomonadales</taxon>
        <taxon>Pseudomonadaceae</taxon>
        <taxon>Pseudomonas</taxon>
    </lineage>
</organism>
<dbReference type="Proteomes" id="UP001258207">
    <property type="component" value="Chromosome"/>
</dbReference>
<protein>
    <submittedName>
        <fullName evidence="1">Toprim domain-containing protein</fullName>
    </submittedName>
</protein>
<accession>A0AAJ6M3H5</accession>